<keyword evidence="3" id="KW-1185">Reference proteome</keyword>
<accession>A0A6G1E3Y6</accession>
<evidence type="ECO:0000313" key="2">
    <source>
        <dbReference type="EMBL" id="KAF0919805.1"/>
    </source>
</evidence>
<sequence>MVAALKRGGNINDYNMHDENMYEVPFTYVLDDVIKTSEKSGGYYAQKITAATRLGGVYGTKSGSISTITYDSFGKSSGSPIQTLPDDDSNDKNSTVTMEESAKGKSLALETSEVKGVKLQHT</sequence>
<proteinExistence type="predicted"/>
<feature type="region of interest" description="Disordered" evidence="1">
    <location>
        <begin position="76"/>
        <end position="122"/>
    </location>
</feature>
<comment type="caution">
    <text evidence="2">The sequence shown here is derived from an EMBL/GenBank/DDBJ whole genome shotgun (WGS) entry which is preliminary data.</text>
</comment>
<dbReference type="EMBL" id="SPHZ02000005">
    <property type="protein sequence ID" value="KAF0919805.1"/>
    <property type="molecule type" value="Genomic_DNA"/>
</dbReference>
<name>A0A6G1E3Y6_9ORYZ</name>
<reference evidence="2 3" key="1">
    <citation type="submission" date="2019-11" db="EMBL/GenBank/DDBJ databases">
        <title>Whole genome sequence of Oryza granulata.</title>
        <authorList>
            <person name="Li W."/>
        </authorList>
    </citation>
    <scope>NUCLEOTIDE SEQUENCE [LARGE SCALE GENOMIC DNA]</scope>
    <source>
        <strain evidence="3">cv. Menghai</strain>
        <tissue evidence="2">Leaf</tissue>
    </source>
</reference>
<evidence type="ECO:0000256" key="1">
    <source>
        <dbReference type="SAM" id="MobiDB-lite"/>
    </source>
</evidence>
<dbReference type="AlphaFoldDB" id="A0A6G1E3Y6"/>
<protein>
    <submittedName>
        <fullName evidence="2">Uncharacterized protein</fullName>
    </submittedName>
</protein>
<gene>
    <name evidence="2" type="ORF">E2562_031666</name>
</gene>
<organism evidence="2 3">
    <name type="scientific">Oryza meyeriana var. granulata</name>
    <dbReference type="NCBI Taxonomy" id="110450"/>
    <lineage>
        <taxon>Eukaryota</taxon>
        <taxon>Viridiplantae</taxon>
        <taxon>Streptophyta</taxon>
        <taxon>Embryophyta</taxon>
        <taxon>Tracheophyta</taxon>
        <taxon>Spermatophyta</taxon>
        <taxon>Magnoliopsida</taxon>
        <taxon>Liliopsida</taxon>
        <taxon>Poales</taxon>
        <taxon>Poaceae</taxon>
        <taxon>BOP clade</taxon>
        <taxon>Oryzoideae</taxon>
        <taxon>Oryzeae</taxon>
        <taxon>Oryzinae</taxon>
        <taxon>Oryza</taxon>
        <taxon>Oryza meyeriana</taxon>
    </lineage>
</organism>
<dbReference type="Proteomes" id="UP000479710">
    <property type="component" value="Unassembled WGS sequence"/>
</dbReference>
<evidence type="ECO:0000313" key="3">
    <source>
        <dbReference type="Proteomes" id="UP000479710"/>
    </source>
</evidence>